<proteinExistence type="predicted"/>
<dbReference type="EMBL" id="MU003495">
    <property type="protein sequence ID" value="KAF2475925.1"/>
    <property type="molecule type" value="Genomic_DNA"/>
</dbReference>
<sequence length="672" mass="75444">MLTRTEAGEALILNSPSALGYPSNHVRKAFGHHRPHAVGAPRIPGFSRSSTTKFPRMGGLTYASSCRALGRESSASHTGWMSHTWDPCGELAVRREAVSVKGFHRALCFAVGFMTAKRLCRGSSRMARAIKRPLLHKRRTTHGGDVHFEPQAGTMEYAKLFPQVSAKWSRASDMSDIRHRRYSFIFLLSKMAFVLQSAAIQWSFRRWRARRLWGWDVVNIGITRSDDSVALKTRVNGDDGYAKLHSGRESNERTLVFNCSSLKWDKTSTRVNPTTCDVSLLSIKALARIRESVNRMPLSSLKTLCHVPRCFRERVGHIDWHDGPLSRDGGSRPSPPFSSTYLSFYDLSCTRSLLSILLPLSPLRELLSLLGRLIAIKIIAFRLSVSSKDSYLARCCPTAETLLEKPCNSPFAMAKLYNSQELAKRQTPACHSGSQKPRPNLQPHPNLGLYVADIAPLNYLTGTAVVGGFKRRDANGQIWNTWGTGRSSEVNSYNGVSRSILYDWVILMPVRLRFCVRSGYGSRDLYEYDLIEVRRTQVETALILTGLISLMKTNRSRERYVHTEHVTGTAHFVQTVICPVGSPDPMLDPIGVVETEGLPPIKDIHFTLGCIFLVSFLFILYSTIEIPGSVHITRSLPSRLNRQFLWAEFAIWIKVLFAKTAKNLSLLSNLYI</sequence>
<evidence type="ECO:0000313" key="1">
    <source>
        <dbReference type="EMBL" id="KAF2475925.1"/>
    </source>
</evidence>
<keyword evidence="2" id="KW-1185">Reference proteome</keyword>
<name>A0ACB6RC67_9PLEO</name>
<dbReference type="Proteomes" id="UP000799755">
    <property type="component" value="Unassembled WGS sequence"/>
</dbReference>
<evidence type="ECO:0000313" key="2">
    <source>
        <dbReference type="Proteomes" id="UP000799755"/>
    </source>
</evidence>
<protein>
    <submittedName>
        <fullName evidence="1">Uncharacterized protein</fullName>
    </submittedName>
</protein>
<accession>A0ACB6RC67</accession>
<organism evidence="1 2">
    <name type="scientific">Lindgomyces ingoldianus</name>
    <dbReference type="NCBI Taxonomy" id="673940"/>
    <lineage>
        <taxon>Eukaryota</taxon>
        <taxon>Fungi</taxon>
        <taxon>Dikarya</taxon>
        <taxon>Ascomycota</taxon>
        <taxon>Pezizomycotina</taxon>
        <taxon>Dothideomycetes</taxon>
        <taxon>Pleosporomycetidae</taxon>
        <taxon>Pleosporales</taxon>
        <taxon>Lindgomycetaceae</taxon>
        <taxon>Lindgomyces</taxon>
    </lineage>
</organism>
<reference evidence="1" key="1">
    <citation type="journal article" date="2020" name="Stud. Mycol.">
        <title>101 Dothideomycetes genomes: a test case for predicting lifestyles and emergence of pathogens.</title>
        <authorList>
            <person name="Haridas S."/>
            <person name="Albert R."/>
            <person name="Binder M."/>
            <person name="Bloem J."/>
            <person name="Labutti K."/>
            <person name="Salamov A."/>
            <person name="Andreopoulos B."/>
            <person name="Baker S."/>
            <person name="Barry K."/>
            <person name="Bills G."/>
            <person name="Bluhm B."/>
            <person name="Cannon C."/>
            <person name="Castanera R."/>
            <person name="Culley D."/>
            <person name="Daum C."/>
            <person name="Ezra D."/>
            <person name="Gonzalez J."/>
            <person name="Henrissat B."/>
            <person name="Kuo A."/>
            <person name="Liang C."/>
            <person name="Lipzen A."/>
            <person name="Lutzoni F."/>
            <person name="Magnuson J."/>
            <person name="Mondo S."/>
            <person name="Nolan M."/>
            <person name="Ohm R."/>
            <person name="Pangilinan J."/>
            <person name="Park H.-J."/>
            <person name="Ramirez L."/>
            <person name="Alfaro M."/>
            <person name="Sun H."/>
            <person name="Tritt A."/>
            <person name="Yoshinaga Y."/>
            <person name="Zwiers L.-H."/>
            <person name="Turgeon B."/>
            <person name="Goodwin S."/>
            <person name="Spatafora J."/>
            <person name="Crous P."/>
            <person name="Grigoriev I."/>
        </authorList>
    </citation>
    <scope>NUCLEOTIDE SEQUENCE</scope>
    <source>
        <strain evidence="1">ATCC 200398</strain>
    </source>
</reference>
<gene>
    <name evidence="1" type="ORF">BDR25DRAFT_391304</name>
</gene>
<comment type="caution">
    <text evidence="1">The sequence shown here is derived from an EMBL/GenBank/DDBJ whole genome shotgun (WGS) entry which is preliminary data.</text>
</comment>